<dbReference type="GO" id="GO:0004518">
    <property type="term" value="F:nuclease activity"/>
    <property type="evidence" value="ECO:0007669"/>
    <property type="project" value="UniProtKB-KW"/>
</dbReference>
<dbReference type="AlphaFoldDB" id="A0A443NVF5"/>
<keyword evidence="1" id="KW-0963">Cytoplasm</keyword>
<dbReference type="GO" id="GO:0000967">
    <property type="term" value="P:rRNA 5'-end processing"/>
    <property type="evidence" value="ECO:0007669"/>
    <property type="project" value="TreeGrafter"/>
</dbReference>
<sequence>MELQTLSLHRSCCHHKLSRPHRRHNKQASSSLTAKREIMQHQLQPFPIHVPRSSLLCISNNSRFLHALHKGIPTLCSVVPLLHYPIERDRIRARASQEHEILPNALRRMSDPLWRGGYSLGVDLGLSKTGLALSKGFFPRPLTVLELRGQKLELQLIEIAGKQEVDEFIIGLPKSRDGKETQQSNKVRSFASRFAVRAAERGRRVFLQDEHGTSVDALDVMINMGLRKHARRGKIDSYAAVMVLERYIATSGRGAELVLPKQPALQEMLRRQPLLDPDFFPDE</sequence>
<dbReference type="HAMAP" id="MF_00651">
    <property type="entry name" value="Nuclease_YqgF"/>
    <property type="match status" value="1"/>
</dbReference>
<evidence type="ECO:0000313" key="7">
    <source>
        <dbReference type="Proteomes" id="UP000283530"/>
    </source>
</evidence>
<evidence type="ECO:0000256" key="4">
    <source>
        <dbReference type="ARBA" id="ARBA00022801"/>
    </source>
</evidence>
<dbReference type="PANTHER" id="PTHR33317:SF4">
    <property type="entry name" value="POLYNUCLEOTIDYL TRANSFERASE, RIBONUCLEASE H-LIKE SUPERFAMILY PROTEIN"/>
    <property type="match status" value="1"/>
</dbReference>
<dbReference type="Pfam" id="PF03652">
    <property type="entry name" value="RuvX"/>
    <property type="match status" value="1"/>
</dbReference>
<evidence type="ECO:0000256" key="2">
    <source>
        <dbReference type="ARBA" id="ARBA00022517"/>
    </source>
</evidence>
<dbReference type="InterPro" id="IPR006641">
    <property type="entry name" value="YqgF/RNaseH-like_dom"/>
</dbReference>
<dbReference type="Proteomes" id="UP000283530">
    <property type="component" value="Unassembled WGS sequence"/>
</dbReference>
<organism evidence="6 7">
    <name type="scientific">Cinnamomum micranthum f. kanehirae</name>
    <dbReference type="NCBI Taxonomy" id="337451"/>
    <lineage>
        <taxon>Eukaryota</taxon>
        <taxon>Viridiplantae</taxon>
        <taxon>Streptophyta</taxon>
        <taxon>Embryophyta</taxon>
        <taxon>Tracheophyta</taxon>
        <taxon>Spermatophyta</taxon>
        <taxon>Magnoliopsida</taxon>
        <taxon>Magnoliidae</taxon>
        <taxon>Laurales</taxon>
        <taxon>Lauraceae</taxon>
        <taxon>Cinnamomum</taxon>
    </lineage>
</organism>
<dbReference type="InterPro" id="IPR037027">
    <property type="entry name" value="YqgF/RNaseH-like_dom_sf"/>
</dbReference>
<keyword evidence="4" id="KW-0378">Hydrolase</keyword>
<keyword evidence="3" id="KW-0540">Nuclease</keyword>
<dbReference type="SMART" id="SM00732">
    <property type="entry name" value="YqgFc"/>
    <property type="match status" value="1"/>
</dbReference>
<gene>
    <name evidence="6" type="ORF">CKAN_01119300</name>
</gene>
<evidence type="ECO:0000259" key="5">
    <source>
        <dbReference type="SMART" id="SM00732"/>
    </source>
</evidence>
<dbReference type="STRING" id="337451.A0A443NVF5"/>
<dbReference type="NCBIfam" id="TIGR00250">
    <property type="entry name" value="RNAse_H_YqgF"/>
    <property type="match status" value="1"/>
</dbReference>
<dbReference type="OrthoDB" id="430851at2759"/>
<name>A0A443NVF5_9MAGN</name>
<keyword evidence="7" id="KW-1185">Reference proteome</keyword>
<evidence type="ECO:0000256" key="3">
    <source>
        <dbReference type="ARBA" id="ARBA00022722"/>
    </source>
</evidence>
<proteinExistence type="inferred from homology"/>
<feature type="domain" description="YqgF/RNase H-like" evidence="5">
    <location>
        <begin position="117"/>
        <end position="217"/>
    </location>
</feature>
<dbReference type="Gene3D" id="3.30.420.140">
    <property type="entry name" value="YqgF/RNase H-like domain"/>
    <property type="match status" value="1"/>
</dbReference>
<dbReference type="EMBL" id="QPKB01000004">
    <property type="protein sequence ID" value="RWR82476.1"/>
    <property type="molecule type" value="Genomic_DNA"/>
</dbReference>
<keyword evidence="2" id="KW-0690">Ribosome biogenesis</keyword>
<dbReference type="CDD" id="cd16964">
    <property type="entry name" value="YqgF"/>
    <property type="match status" value="1"/>
</dbReference>
<dbReference type="SUPFAM" id="SSF53098">
    <property type="entry name" value="Ribonuclease H-like"/>
    <property type="match status" value="1"/>
</dbReference>
<evidence type="ECO:0000256" key="1">
    <source>
        <dbReference type="ARBA" id="ARBA00022490"/>
    </source>
</evidence>
<dbReference type="InterPro" id="IPR005227">
    <property type="entry name" value="YqgF"/>
</dbReference>
<comment type="caution">
    <text evidence="6">The sequence shown here is derived from an EMBL/GenBank/DDBJ whole genome shotgun (WGS) entry which is preliminary data.</text>
</comment>
<accession>A0A443NVF5</accession>
<protein>
    <submittedName>
        <fullName evidence="6">Putative pre-16S rRNA nuclease</fullName>
    </submittedName>
</protein>
<reference evidence="6 7" key="1">
    <citation type="journal article" date="2019" name="Nat. Plants">
        <title>Stout camphor tree genome fills gaps in understanding of flowering plant genome evolution.</title>
        <authorList>
            <person name="Chaw S.M."/>
            <person name="Liu Y.C."/>
            <person name="Wu Y.W."/>
            <person name="Wang H.Y."/>
            <person name="Lin C.I."/>
            <person name="Wu C.S."/>
            <person name="Ke H.M."/>
            <person name="Chang L.Y."/>
            <person name="Hsu C.Y."/>
            <person name="Yang H.T."/>
            <person name="Sudianto E."/>
            <person name="Hsu M.H."/>
            <person name="Wu K.P."/>
            <person name="Wang L.N."/>
            <person name="Leebens-Mack J.H."/>
            <person name="Tsai I.J."/>
        </authorList>
    </citation>
    <scope>NUCLEOTIDE SEQUENCE [LARGE SCALE GENOMIC DNA]</scope>
    <source>
        <strain evidence="7">cv. Chaw 1501</strain>
        <tissue evidence="6">Young leaves</tissue>
    </source>
</reference>
<dbReference type="GO" id="GO:0016787">
    <property type="term" value="F:hydrolase activity"/>
    <property type="evidence" value="ECO:0007669"/>
    <property type="project" value="UniProtKB-KW"/>
</dbReference>
<dbReference type="InterPro" id="IPR012337">
    <property type="entry name" value="RNaseH-like_sf"/>
</dbReference>
<dbReference type="PANTHER" id="PTHR33317">
    <property type="entry name" value="POLYNUCLEOTIDYL TRANSFERASE, RIBONUCLEASE H-LIKE SUPERFAMILY PROTEIN"/>
    <property type="match status" value="1"/>
</dbReference>
<evidence type="ECO:0000313" key="6">
    <source>
        <dbReference type="EMBL" id="RWR82476.1"/>
    </source>
</evidence>